<evidence type="ECO:0000256" key="13">
    <source>
        <dbReference type="ARBA" id="ARBA00023027"/>
    </source>
</evidence>
<dbReference type="PANTHER" id="PTHR46552:SF1">
    <property type="entry name" value="NADH-UBIQUINONE OXIDOREDUCTASE CHAIN 2"/>
    <property type="match status" value="1"/>
</dbReference>
<dbReference type="InterPro" id="IPR003917">
    <property type="entry name" value="NADH_UbQ_OxRdtase_chain2"/>
</dbReference>
<keyword evidence="11 18" id="KW-0249">Electron transport</keyword>
<evidence type="ECO:0000313" key="20">
    <source>
        <dbReference type="EMBL" id="AIM19536.1"/>
    </source>
</evidence>
<comment type="function">
    <text evidence="1">Core subunit of the mitochondrial membrane respiratory chain NADH dehydrogenase (Complex I) that is believed to belong to the minimal assembly required for catalysis. Complex I functions in the transfer of electrons from NADH to the respiratory chain. The immediate electron acceptor for the enzyme is believed to be ubiquinone.</text>
</comment>
<dbReference type="EC" id="7.1.1.2" evidence="4 18"/>
<evidence type="ECO:0000256" key="8">
    <source>
        <dbReference type="ARBA" id="ARBA00022692"/>
    </source>
</evidence>
<evidence type="ECO:0000256" key="14">
    <source>
        <dbReference type="ARBA" id="ARBA00023075"/>
    </source>
</evidence>
<organism evidence="20">
    <name type="scientific">Diceroprocta semicincta</name>
    <dbReference type="NCBI Taxonomy" id="946270"/>
    <lineage>
        <taxon>Eukaryota</taxon>
        <taxon>Metazoa</taxon>
        <taxon>Ecdysozoa</taxon>
        <taxon>Arthropoda</taxon>
        <taxon>Hexapoda</taxon>
        <taxon>Insecta</taxon>
        <taxon>Pterygota</taxon>
        <taxon>Neoptera</taxon>
        <taxon>Paraneoptera</taxon>
        <taxon>Hemiptera</taxon>
        <taxon>Auchenorrhyncha</taxon>
        <taxon>Cicadoidea</taxon>
        <taxon>Cicadidae</taxon>
        <taxon>Cicadinae</taxon>
        <taxon>Fidicinini</taxon>
        <taxon>Diceroprocta</taxon>
    </lineage>
</organism>
<comment type="catalytic activity">
    <reaction evidence="17 18">
        <text>a ubiquinone + NADH + 5 H(+)(in) = a ubiquinol + NAD(+) + 4 H(+)(out)</text>
        <dbReference type="Rhea" id="RHEA:29091"/>
        <dbReference type="Rhea" id="RHEA-COMP:9565"/>
        <dbReference type="Rhea" id="RHEA-COMP:9566"/>
        <dbReference type="ChEBI" id="CHEBI:15378"/>
        <dbReference type="ChEBI" id="CHEBI:16389"/>
        <dbReference type="ChEBI" id="CHEBI:17976"/>
        <dbReference type="ChEBI" id="CHEBI:57540"/>
        <dbReference type="ChEBI" id="CHEBI:57945"/>
        <dbReference type="EC" id="7.1.1.2"/>
    </reaction>
</comment>
<keyword evidence="12 18" id="KW-1133">Transmembrane helix</keyword>
<proteinExistence type="inferred from homology"/>
<keyword evidence="16 18" id="KW-0472">Membrane</keyword>
<feature type="transmembrane region" description="Helical" evidence="18">
    <location>
        <begin position="134"/>
        <end position="155"/>
    </location>
</feature>
<evidence type="ECO:0000256" key="6">
    <source>
        <dbReference type="ARBA" id="ARBA00022448"/>
    </source>
</evidence>
<name>A0A088DMY7_9HEMI</name>
<dbReference type="AlphaFoldDB" id="A0A088DMY7"/>
<comment type="similarity">
    <text evidence="3 18">Belongs to the complex I subunit 2 family.</text>
</comment>
<dbReference type="PRINTS" id="PR01436">
    <property type="entry name" value="NADHDHGNASE2"/>
</dbReference>
<keyword evidence="7 18" id="KW-0679">Respiratory chain</keyword>
<evidence type="ECO:0000256" key="18">
    <source>
        <dbReference type="RuleBase" id="RU003403"/>
    </source>
</evidence>
<evidence type="ECO:0000256" key="4">
    <source>
        <dbReference type="ARBA" id="ARBA00012944"/>
    </source>
</evidence>
<dbReference type="EMBL" id="KM000131">
    <property type="protein sequence ID" value="AIM19536.1"/>
    <property type="molecule type" value="Genomic_DNA"/>
</dbReference>
<feature type="transmembrane region" description="Helical" evidence="18">
    <location>
        <begin position="220"/>
        <end position="241"/>
    </location>
</feature>
<feature type="transmembrane region" description="Helical" evidence="18">
    <location>
        <begin position="73"/>
        <end position="93"/>
    </location>
</feature>
<comment type="function">
    <text evidence="18">Core subunit of the mitochondrial membrane respiratory chain NADH dehydrogenase (Complex I) which catalyzes electron transfer from NADH through the respiratory chain, using ubiquinone as an electron acceptor. Essential for the catalytic activity and assembly of complex I.</text>
</comment>
<feature type="transmembrane region" description="Helical" evidence="18">
    <location>
        <begin position="162"/>
        <end position="181"/>
    </location>
</feature>
<evidence type="ECO:0000256" key="17">
    <source>
        <dbReference type="ARBA" id="ARBA00049551"/>
    </source>
</evidence>
<evidence type="ECO:0000256" key="1">
    <source>
        <dbReference type="ARBA" id="ARBA00003257"/>
    </source>
</evidence>
<keyword evidence="14 18" id="KW-0830">Ubiquinone</keyword>
<feature type="transmembrane region" description="Helical" evidence="18">
    <location>
        <begin position="187"/>
        <end position="208"/>
    </location>
</feature>
<gene>
    <name evidence="20" type="primary">ND2</name>
    <name evidence="20" type="ORF">DICSEMmt_005</name>
</gene>
<keyword evidence="8 18" id="KW-0812">Transmembrane</keyword>
<accession>A0A088DMY7</accession>
<dbReference type="Pfam" id="PF00361">
    <property type="entry name" value="Proton_antipo_M"/>
    <property type="match status" value="1"/>
</dbReference>
<dbReference type="GO" id="GO:0005743">
    <property type="term" value="C:mitochondrial inner membrane"/>
    <property type="evidence" value="ECO:0007669"/>
    <property type="project" value="UniProtKB-SubCell"/>
</dbReference>
<evidence type="ECO:0000256" key="3">
    <source>
        <dbReference type="ARBA" id="ARBA00007012"/>
    </source>
</evidence>
<geneLocation type="mitochondrion" evidence="20"/>
<reference evidence="20" key="1">
    <citation type="submission" date="2014-05" db="EMBL/GenBank/DDBJ databases">
        <title>Non-adaptive lineage splitting in a bacterial symbiont results in two genomes with the functionality of one.</title>
        <authorList>
            <person name="Van Leuven J.T."/>
            <person name="Meister R."/>
            <person name="Simon C."/>
            <person name="McCutcheon J.P."/>
        </authorList>
    </citation>
    <scope>NUCLEOTIDE SEQUENCE</scope>
    <source>
        <strain evidence="20">Dsem</strain>
    </source>
</reference>
<feature type="transmembrane region" description="Helical" evidence="18">
    <location>
        <begin position="303"/>
        <end position="325"/>
    </location>
</feature>
<feature type="transmembrane region" description="Helical" evidence="18">
    <location>
        <begin position="247"/>
        <end position="272"/>
    </location>
</feature>
<evidence type="ECO:0000256" key="12">
    <source>
        <dbReference type="ARBA" id="ARBA00022989"/>
    </source>
</evidence>
<evidence type="ECO:0000256" key="10">
    <source>
        <dbReference type="ARBA" id="ARBA00022967"/>
    </source>
</evidence>
<evidence type="ECO:0000259" key="19">
    <source>
        <dbReference type="Pfam" id="PF00361"/>
    </source>
</evidence>
<evidence type="ECO:0000256" key="15">
    <source>
        <dbReference type="ARBA" id="ARBA00023128"/>
    </source>
</evidence>
<sequence length="326" mass="37673">MSNNSSYMLFLAFMFMGIIISVSSNNWLGCWMGIEVNMISFLPLMADKMNIYSSESMISYFIIQSMASSMLFISILLVTMFNFGLVMVISLMIKIGCPPFHLWFPSVMEGLSWMMCFLLSTVQKLIPMILLTNLMFNFSLFIILSCCLGAIGGLGYSSMRKIIAYSSIYNLGWMISGIMMVNYSWLFYFSIYSLNLFMVCYTFNSLNVNYLNQFFVFSKIYMNSLLMMVLFMSMGGLPPFLGFIPKLVLIYCLVLNNLLFPCFILVMTALLVLFFYMRIVYTGMMINSMSLMVKFYSMYSLSWMFYVFGILSIFGLFILLMMSLFF</sequence>
<keyword evidence="10 18" id="KW-1278">Translocase</keyword>
<keyword evidence="15 18" id="KW-0496">Mitochondrion</keyword>
<dbReference type="InterPro" id="IPR050175">
    <property type="entry name" value="Complex_I_Subunit_2"/>
</dbReference>
<feature type="transmembrane region" description="Helical" evidence="18">
    <location>
        <begin position="100"/>
        <end position="122"/>
    </location>
</feature>
<protein>
    <recommendedName>
        <fullName evidence="5 18">NADH-ubiquinone oxidoreductase chain 2</fullName>
        <ecNumber evidence="4 18">7.1.1.2</ecNumber>
    </recommendedName>
</protein>
<feature type="domain" description="NADH:quinone oxidoreductase/Mrp antiporter transmembrane" evidence="19">
    <location>
        <begin position="81"/>
        <end position="270"/>
    </location>
</feature>
<evidence type="ECO:0000256" key="16">
    <source>
        <dbReference type="ARBA" id="ARBA00023136"/>
    </source>
</evidence>
<evidence type="ECO:0000256" key="9">
    <source>
        <dbReference type="ARBA" id="ARBA00022792"/>
    </source>
</evidence>
<dbReference type="GO" id="GO:0008137">
    <property type="term" value="F:NADH dehydrogenase (ubiquinone) activity"/>
    <property type="evidence" value="ECO:0007669"/>
    <property type="project" value="UniProtKB-EC"/>
</dbReference>
<evidence type="ECO:0000256" key="11">
    <source>
        <dbReference type="ARBA" id="ARBA00022982"/>
    </source>
</evidence>
<comment type="subcellular location">
    <subcellularLocation>
        <location evidence="2 18">Mitochondrion inner membrane</location>
        <topology evidence="2 18">Multi-pass membrane protein</topology>
    </subcellularLocation>
</comment>
<dbReference type="PANTHER" id="PTHR46552">
    <property type="entry name" value="NADH-UBIQUINONE OXIDOREDUCTASE CHAIN 2"/>
    <property type="match status" value="1"/>
</dbReference>
<dbReference type="GO" id="GO:0006120">
    <property type="term" value="P:mitochondrial electron transport, NADH to ubiquinone"/>
    <property type="evidence" value="ECO:0007669"/>
    <property type="project" value="InterPro"/>
</dbReference>
<evidence type="ECO:0000256" key="2">
    <source>
        <dbReference type="ARBA" id="ARBA00004448"/>
    </source>
</evidence>
<evidence type="ECO:0000256" key="7">
    <source>
        <dbReference type="ARBA" id="ARBA00022660"/>
    </source>
</evidence>
<dbReference type="InterPro" id="IPR001750">
    <property type="entry name" value="ND/Mrp_TM"/>
</dbReference>
<evidence type="ECO:0000256" key="5">
    <source>
        <dbReference type="ARBA" id="ARBA00021008"/>
    </source>
</evidence>
<keyword evidence="13 18" id="KW-0520">NAD</keyword>
<keyword evidence="6" id="KW-0813">Transport</keyword>
<keyword evidence="9 18" id="KW-0999">Mitochondrion inner membrane</keyword>
<feature type="transmembrane region" description="Helical" evidence="18">
    <location>
        <begin position="6"/>
        <end position="28"/>
    </location>
</feature>